<evidence type="ECO:0000256" key="2">
    <source>
        <dbReference type="ARBA" id="ARBA00022664"/>
    </source>
</evidence>
<dbReference type="PROSITE" id="PS50090">
    <property type="entry name" value="MYB_LIKE"/>
    <property type="match status" value="2"/>
</dbReference>
<dbReference type="PROSITE" id="PS51294">
    <property type="entry name" value="HTH_MYB"/>
    <property type="match status" value="2"/>
</dbReference>
<dbReference type="STRING" id="595528.A0A0D2VHX9"/>
<sequence>MPRVLIKGGVWKNTEDEILKAAVMKYGMNQWSRIASLLHRKTAKQCKARWYEWLDPSIKKTEWSREEEEKLLHLAKLMPTQWRTIAPMIGRTAAQCLEHYERLLDQAQARETGEDVSTSEARKLRPGEIDPHPETKPARPDPVDMDEDEKEMLSEARARLANTQGKKSKRKARERQLEEARRLASLQKRRELAAAGIEMPRRFKKRGQIDLNAEVPLHKVAPRGFYDTSMEVDDGTAAREFKTRSLQDLEGKKSAQAEAEMRKKDKEKLDKKKSTDLVGLLQADKELERTSKRARLELPAPQVSEAELEEIVKLGYSTEKARAAVLASRSTASSSLLSSDGADGSTGGGSILQSAAAVAMRAASNAASNPNLTARTPMSQDIILEEAQNLLALTRMETPLKGGDGPEVQSVFGFDGMTPRRQVTQTPNVTLRTPLRTPAAGGMAGGMTPRVGDGGASSSLGGSTPFRDSLRINDTMDTDDLAAYERDQRAQRSQLLAGLAALPKPKNDFEIVLPELEGSVEDVEDEDRPSYVTGEEDREEIEARNFANQRAEELAAARRRSQAVQRHLPRPSQVNPAIGKASGAAGVTGGESTIATSTTTTTVRAGGGAAAGGLTISPALMAADDLIKAETAALLRIDTREHPAGRGLTELAAAYIQDEDDDDAVASSAALEPAFLASSSSAGAYGDFSDDEIVAARKMLAQETEIVRHVISSRWGTAHEENGVSMAEYERVWLEALDDVTYVPSQQRYGRTALASKKDRTDALAQTLGHLSDQYQANRKQTDRAEKKLIVLTTGFQTRVKNLKQQIGDLTTRLEQSEREQACFAGLRDNEQSALPARLQSLVAEVDHVSQREKELQSLFSTLSYELTSKATI</sequence>
<dbReference type="OrthoDB" id="1410009at2759"/>
<feature type="compositionally biased region" description="Basic and acidic residues" evidence="12">
    <location>
        <begin position="120"/>
        <end position="142"/>
    </location>
</feature>
<dbReference type="EMBL" id="KE346360">
    <property type="protein sequence ID" value="KJE89547.1"/>
    <property type="molecule type" value="Genomic_DNA"/>
</dbReference>
<dbReference type="Pfam" id="PF11831">
    <property type="entry name" value="Myb_Cef"/>
    <property type="match status" value="1"/>
</dbReference>
<dbReference type="GO" id="GO:0000981">
    <property type="term" value="F:DNA-binding transcription factor activity, RNA polymerase II-specific"/>
    <property type="evidence" value="ECO:0007669"/>
    <property type="project" value="TreeGrafter"/>
</dbReference>
<keyword evidence="2" id="KW-0507">mRNA processing</keyword>
<keyword evidence="10" id="KW-0539">Nucleus</keyword>
<evidence type="ECO:0000256" key="8">
    <source>
        <dbReference type="ARBA" id="ARBA00023187"/>
    </source>
</evidence>
<keyword evidence="3" id="KW-0747">Spliceosome</keyword>
<keyword evidence="16" id="KW-1185">Reference proteome</keyword>
<feature type="domain" description="HTH myb-type" evidence="14">
    <location>
        <begin position="59"/>
        <end position="108"/>
    </location>
</feature>
<dbReference type="InParanoid" id="A0A0D2VHX9"/>
<dbReference type="RefSeq" id="XP_004365867.1">
    <property type="nucleotide sequence ID" value="XM_004365810.2"/>
</dbReference>
<dbReference type="InterPro" id="IPR047240">
    <property type="entry name" value="SANT_CDC5L_II"/>
</dbReference>
<evidence type="ECO:0000256" key="5">
    <source>
        <dbReference type="ARBA" id="ARBA00022763"/>
    </source>
</evidence>
<dbReference type="GO" id="GO:0005681">
    <property type="term" value="C:spliceosomal complex"/>
    <property type="evidence" value="ECO:0007669"/>
    <property type="project" value="UniProtKB-KW"/>
</dbReference>
<accession>A0A0D2VHX9</accession>
<dbReference type="InterPro" id="IPR001005">
    <property type="entry name" value="SANT/Myb"/>
</dbReference>
<evidence type="ECO:0000259" key="14">
    <source>
        <dbReference type="PROSITE" id="PS51294"/>
    </source>
</evidence>
<dbReference type="CDD" id="cd00167">
    <property type="entry name" value="SANT"/>
    <property type="match status" value="1"/>
</dbReference>
<evidence type="ECO:0000256" key="3">
    <source>
        <dbReference type="ARBA" id="ARBA00022728"/>
    </source>
</evidence>
<keyword evidence="6" id="KW-0175">Coiled coil</keyword>
<keyword evidence="7" id="KW-0238">DNA-binding</keyword>
<keyword evidence="9" id="KW-0234">DNA repair</keyword>
<feature type="domain" description="Myb-like" evidence="13">
    <location>
        <begin position="3"/>
        <end position="54"/>
    </location>
</feature>
<feature type="domain" description="HTH myb-type" evidence="14">
    <location>
        <begin position="1"/>
        <end position="58"/>
    </location>
</feature>
<reference evidence="16" key="1">
    <citation type="submission" date="2011-02" db="EMBL/GenBank/DDBJ databases">
        <title>The Genome Sequence of Capsaspora owczarzaki ATCC 30864.</title>
        <authorList>
            <person name="Russ C."/>
            <person name="Cuomo C."/>
            <person name="Burger G."/>
            <person name="Gray M.W."/>
            <person name="Holland P.W.H."/>
            <person name="King N."/>
            <person name="Lang F.B.F."/>
            <person name="Roger A.J."/>
            <person name="Ruiz-Trillo I."/>
            <person name="Young S.K."/>
            <person name="Zeng Q."/>
            <person name="Gargeya S."/>
            <person name="Alvarado L."/>
            <person name="Berlin A."/>
            <person name="Chapman S.B."/>
            <person name="Chen Z."/>
            <person name="Freedman E."/>
            <person name="Gellesch M."/>
            <person name="Goldberg J."/>
            <person name="Griggs A."/>
            <person name="Gujja S."/>
            <person name="Heilman E."/>
            <person name="Heiman D."/>
            <person name="Howarth C."/>
            <person name="Mehta T."/>
            <person name="Neiman D."/>
            <person name="Pearson M."/>
            <person name="Roberts A."/>
            <person name="Saif S."/>
            <person name="Shea T."/>
            <person name="Shenoy N."/>
            <person name="Sisk P."/>
            <person name="Stolte C."/>
            <person name="Sykes S."/>
            <person name="White J."/>
            <person name="Yandava C."/>
            <person name="Haas B."/>
            <person name="Nusbaum C."/>
            <person name="Birren B."/>
        </authorList>
    </citation>
    <scope>NUCLEOTIDE SEQUENCE</scope>
    <source>
        <strain evidence="16">ATCC 30864</strain>
    </source>
</reference>
<feature type="region of interest" description="Disordered" evidence="12">
    <location>
        <begin position="248"/>
        <end position="272"/>
    </location>
</feature>
<keyword evidence="11" id="KW-0131">Cell cycle</keyword>
<dbReference type="OMA" id="KMGMAGE"/>
<feature type="domain" description="Myb-like" evidence="13">
    <location>
        <begin position="55"/>
        <end position="104"/>
    </location>
</feature>
<dbReference type="Proteomes" id="UP000008743">
    <property type="component" value="Unassembled WGS sequence"/>
</dbReference>
<dbReference type="PhylomeDB" id="A0A0D2VHX9"/>
<dbReference type="SMART" id="SM00717">
    <property type="entry name" value="SANT"/>
    <property type="match status" value="2"/>
</dbReference>
<evidence type="ECO:0000313" key="16">
    <source>
        <dbReference type="Proteomes" id="UP000008743"/>
    </source>
</evidence>
<evidence type="ECO:0000256" key="9">
    <source>
        <dbReference type="ARBA" id="ARBA00023204"/>
    </source>
</evidence>
<name>A0A0D2VHX9_CAPO3</name>
<protein>
    <submittedName>
        <fullName evidence="15">Cell division cycle 5-like protein</fullName>
    </submittedName>
</protein>
<evidence type="ECO:0000256" key="12">
    <source>
        <dbReference type="SAM" id="MobiDB-lite"/>
    </source>
</evidence>
<evidence type="ECO:0000256" key="11">
    <source>
        <dbReference type="ARBA" id="ARBA00023306"/>
    </source>
</evidence>
<dbReference type="FunFam" id="1.10.10.60:FF:000021">
    <property type="entry name" value="CDC5 cell division cycle 5-like"/>
    <property type="match status" value="1"/>
</dbReference>
<evidence type="ECO:0000259" key="13">
    <source>
        <dbReference type="PROSITE" id="PS50090"/>
    </source>
</evidence>
<evidence type="ECO:0000313" key="15">
    <source>
        <dbReference type="EMBL" id="KJE89547.1"/>
    </source>
</evidence>
<dbReference type="InterPro" id="IPR017930">
    <property type="entry name" value="Myb_dom"/>
</dbReference>
<dbReference type="Gene3D" id="1.10.10.60">
    <property type="entry name" value="Homeodomain-like"/>
    <property type="match status" value="2"/>
</dbReference>
<dbReference type="AlphaFoldDB" id="A0A0D2VHX9"/>
<dbReference type="GO" id="GO:0006281">
    <property type="term" value="P:DNA repair"/>
    <property type="evidence" value="ECO:0007669"/>
    <property type="project" value="UniProtKB-KW"/>
</dbReference>
<dbReference type="GO" id="GO:0000974">
    <property type="term" value="C:Prp19 complex"/>
    <property type="evidence" value="ECO:0007669"/>
    <property type="project" value="InterPro"/>
</dbReference>
<dbReference type="InterPro" id="IPR047242">
    <property type="entry name" value="CDC5L/Cef1"/>
</dbReference>
<keyword evidence="8" id="KW-0508">mRNA splicing</keyword>
<keyword evidence="4" id="KW-0677">Repeat</keyword>
<feature type="region of interest" description="Disordered" evidence="12">
    <location>
        <begin position="564"/>
        <end position="592"/>
    </location>
</feature>
<dbReference type="CDD" id="cd11659">
    <property type="entry name" value="SANT_CDC5_II"/>
    <property type="match status" value="1"/>
</dbReference>
<comment type="similarity">
    <text evidence="1">Belongs to the CEF1 family.</text>
</comment>
<dbReference type="GO" id="GO:0051301">
    <property type="term" value="P:cell division"/>
    <property type="evidence" value="ECO:0007669"/>
    <property type="project" value="UniProtKB-KW"/>
</dbReference>
<organism evidence="15 16">
    <name type="scientific">Capsaspora owczarzaki (strain ATCC 30864)</name>
    <dbReference type="NCBI Taxonomy" id="595528"/>
    <lineage>
        <taxon>Eukaryota</taxon>
        <taxon>Filasterea</taxon>
        <taxon>Capsaspora</taxon>
    </lineage>
</organism>
<dbReference type="InterPro" id="IPR009057">
    <property type="entry name" value="Homeodomain-like_sf"/>
</dbReference>
<proteinExistence type="inferred from homology"/>
<keyword evidence="5" id="KW-0227">DNA damage</keyword>
<dbReference type="PANTHER" id="PTHR45885">
    <property type="entry name" value="CELL DIVISION CYCLE 5-LIKE PROTEIN"/>
    <property type="match status" value="1"/>
</dbReference>
<dbReference type="FunCoup" id="A0A0D2VHX9">
    <property type="interactions" value="606"/>
</dbReference>
<keyword evidence="15" id="KW-0132">Cell division</keyword>
<dbReference type="GO" id="GO:0000398">
    <property type="term" value="P:mRNA splicing, via spliceosome"/>
    <property type="evidence" value="ECO:0007669"/>
    <property type="project" value="InterPro"/>
</dbReference>
<dbReference type="eggNOG" id="KOG0050">
    <property type="taxonomic scope" value="Eukaryota"/>
</dbReference>
<gene>
    <name evidence="15" type="ORF">CAOG_000996</name>
</gene>
<evidence type="ECO:0000256" key="10">
    <source>
        <dbReference type="ARBA" id="ARBA00023242"/>
    </source>
</evidence>
<dbReference type="FunFam" id="1.10.10.60:FF:000091">
    <property type="entry name" value="CDC5 cell division cycle 5-like"/>
    <property type="match status" value="1"/>
</dbReference>
<dbReference type="SUPFAM" id="SSF46689">
    <property type="entry name" value="Homeodomain-like"/>
    <property type="match status" value="1"/>
</dbReference>
<dbReference type="PANTHER" id="PTHR45885:SF1">
    <property type="entry name" value="CELL DIVISION CYCLE 5-LIKE PROTEIN"/>
    <property type="match status" value="1"/>
</dbReference>
<evidence type="ECO:0000256" key="6">
    <source>
        <dbReference type="ARBA" id="ARBA00023054"/>
    </source>
</evidence>
<dbReference type="Pfam" id="PF13921">
    <property type="entry name" value="Myb_DNA-bind_6"/>
    <property type="match status" value="1"/>
</dbReference>
<dbReference type="InterPro" id="IPR021786">
    <property type="entry name" value="Cdc5p/Cef1_C"/>
</dbReference>
<dbReference type="GO" id="GO:0000977">
    <property type="term" value="F:RNA polymerase II transcription regulatory region sequence-specific DNA binding"/>
    <property type="evidence" value="ECO:0007669"/>
    <property type="project" value="TreeGrafter"/>
</dbReference>
<evidence type="ECO:0000256" key="4">
    <source>
        <dbReference type="ARBA" id="ARBA00022737"/>
    </source>
</evidence>
<evidence type="ECO:0000256" key="7">
    <source>
        <dbReference type="ARBA" id="ARBA00023125"/>
    </source>
</evidence>
<evidence type="ECO:0000256" key="1">
    <source>
        <dbReference type="ARBA" id="ARBA00010506"/>
    </source>
</evidence>
<feature type="region of interest" description="Disordered" evidence="12">
    <location>
        <begin position="108"/>
        <end position="152"/>
    </location>
</feature>